<evidence type="ECO:0000313" key="2">
    <source>
        <dbReference type="EMBL" id="EOC99965.1"/>
    </source>
</evidence>
<dbReference type="PANTHER" id="PTHR43685">
    <property type="entry name" value="GLYCOSYLTRANSFERASE"/>
    <property type="match status" value="1"/>
</dbReference>
<accession>R1CMP1</accession>
<dbReference type="EMBL" id="ARZA01000221">
    <property type="protein sequence ID" value="EOC99965.1"/>
    <property type="molecule type" value="Genomic_DNA"/>
</dbReference>
<sequence length="285" mass="33457">MDYYEEIIKINKNSNFESYIKNNVIVHKYKPTQNPINKSTLINPKALNTKRKPFIITGVSIITCTKRAENINNIFNNFKSQVYTPKELIIILNNNRMDIKVYIDKAKEFNNVKVYKLEEKITLGECLNFAVEKAKYNVIAKFDDDDYYAPKYLSDSLKAFNYTDADVIGKSTSYVYFKKDKTLAIRNPKKENRYVFRVEGPTLIIKKEVFDKVKFADKNLGEDVQFCKDCYKNGIKIYSHNRFNHVYIRHGNQGNHTWGISDNYYKKLCRIIGKVNDYKTKCQLS</sequence>
<gene>
    <name evidence="2" type="ORF">L21TH_2010</name>
</gene>
<comment type="caution">
    <text evidence="2">The sequence shown here is derived from an EMBL/GenBank/DDBJ whole genome shotgun (WGS) entry which is preliminary data.</text>
</comment>
<dbReference type="GO" id="GO:0016740">
    <property type="term" value="F:transferase activity"/>
    <property type="evidence" value="ECO:0007669"/>
    <property type="project" value="UniProtKB-KW"/>
</dbReference>
<dbReference type="STRING" id="1304284.L21TH_2010"/>
<dbReference type="Proteomes" id="UP000013378">
    <property type="component" value="Unassembled WGS sequence"/>
</dbReference>
<organism evidence="2 3">
    <name type="scientific">Caldisalinibacter kiritimatiensis</name>
    <dbReference type="NCBI Taxonomy" id="1304284"/>
    <lineage>
        <taxon>Bacteria</taxon>
        <taxon>Bacillati</taxon>
        <taxon>Bacillota</taxon>
        <taxon>Tissierellia</taxon>
        <taxon>Tissierellales</taxon>
        <taxon>Thermohalobacteraceae</taxon>
        <taxon>Caldisalinibacter</taxon>
    </lineage>
</organism>
<dbReference type="InterPro" id="IPR050834">
    <property type="entry name" value="Glycosyltransf_2"/>
</dbReference>
<feature type="domain" description="Glycosyltransferase 2-like" evidence="1">
    <location>
        <begin position="61"/>
        <end position="193"/>
    </location>
</feature>
<protein>
    <submittedName>
        <fullName evidence="2">Putative glycosyltransferase</fullName>
    </submittedName>
</protein>
<dbReference type="Pfam" id="PF00535">
    <property type="entry name" value="Glycos_transf_2"/>
    <property type="match status" value="1"/>
</dbReference>
<proteinExistence type="predicted"/>
<dbReference type="OrthoDB" id="6713581at2"/>
<dbReference type="RefSeq" id="WP_006315281.1">
    <property type="nucleotide sequence ID" value="NZ_ARZA01000221.1"/>
</dbReference>
<dbReference type="Gene3D" id="3.90.550.10">
    <property type="entry name" value="Spore Coat Polysaccharide Biosynthesis Protein SpsA, Chain A"/>
    <property type="match status" value="1"/>
</dbReference>
<dbReference type="PANTHER" id="PTHR43685:SF2">
    <property type="entry name" value="GLYCOSYLTRANSFERASE 2-LIKE DOMAIN-CONTAINING PROTEIN"/>
    <property type="match status" value="1"/>
</dbReference>
<dbReference type="AlphaFoldDB" id="R1CMP1"/>
<evidence type="ECO:0000313" key="3">
    <source>
        <dbReference type="Proteomes" id="UP000013378"/>
    </source>
</evidence>
<reference evidence="2 3" key="1">
    <citation type="journal article" date="2015" name="Geomicrobiol. J.">
        <title>Caldisalinibacter kiritimatiensis gen. nov., sp. nov., a moderately thermohalophilic thiosulfate-reducing bacterium from a hypersaline microbial mat.</title>
        <authorList>
            <person name="Ben Hania W."/>
            <person name="Joseph M."/>
            <person name="Fiebig A."/>
            <person name="Bunk B."/>
            <person name="Klenk H.-P."/>
            <person name="Fardeau M.-L."/>
            <person name="Spring S."/>
        </authorList>
    </citation>
    <scope>NUCLEOTIDE SEQUENCE [LARGE SCALE GENOMIC DNA]</scope>
    <source>
        <strain evidence="2 3">L21-TH-D2</strain>
    </source>
</reference>
<name>R1CMP1_9FIRM</name>
<dbReference type="eggNOG" id="COG1215">
    <property type="taxonomic scope" value="Bacteria"/>
</dbReference>
<keyword evidence="2" id="KW-0808">Transferase</keyword>
<dbReference type="InterPro" id="IPR001173">
    <property type="entry name" value="Glyco_trans_2-like"/>
</dbReference>
<dbReference type="SUPFAM" id="SSF53448">
    <property type="entry name" value="Nucleotide-diphospho-sugar transferases"/>
    <property type="match status" value="1"/>
</dbReference>
<dbReference type="InterPro" id="IPR029044">
    <property type="entry name" value="Nucleotide-diphossugar_trans"/>
</dbReference>
<keyword evidence="3" id="KW-1185">Reference proteome</keyword>
<evidence type="ECO:0000259" key="1">
    <source>
        <dbReference type="Pfam" id="PF00535"/>
    </source>
</evidence>